<feature type="transmembrane region" description="Helical" evidence="7">
    <location>
        <begin position="251"/>
        <end position="269"/>
    </location>
</feature>
<evidence type="ECO:0000256" key="5">
    <source>
        <dbReference type="ARBA" id="ARBA00022989"/>
    </source>
</evidence>
<dbReference type="InterPro" id="IPR036640">
    <property type="entry name" value="ABC1_TM_sf"/>
</dbReference>
<dbReference type="Pfam" id="PF00005">
    <property type="entry name" value="ABC_tran"/>
    <property type="match status" value="1"/>
</dbReference>
<dbReference type="PROSITE" id="PS50893">
    <property type="entry name" value="ABC_TRANSPORTER_2"/>
    <property type="match status" value="1"/>
</dbReference>
<keyword evidence="2 7" id="KW-0812">Transmembrane</keyword>
<dbReference type="GO" id="GO:0016887">
    <property type="term" value="F:ATP hydrolysis activity"/>
    <property type="evidence" value="ECO:0007669"/>
    <property type="project" value="InterPro"/>
</dbReference>
<evidence type="ECO:0000256" key="1">
    <source>
        <dbReference type="ARBA" id="ARBA00004651"/>
    </source>
</evidence>
<sequence>MVIKEKNRLVKDFLVKYWYVLLCDIIIFSLQNIVDIYLVSKLGVYMDAALKRDFYLLKNNIINLLFILCIVIFVLPCISSIYRALLFGKVVVLHDTNIYKKFLCQKLLKLNKLTVGEVLTRFNDDIRLFRFAILDVVEILFSCIFILYVLYVMIKIEIFYSILSFILVLLPIIIPLITKKQNQRITKYGQERKDELRELENQVVQSFLYIKVHSLEKEIKEMIKKCYQDFIEKYVKEKIKTSVILKTMDDTFSQISMLFMYILGSYFMLRNKISLGDFIKITGYSILIKGMINYIINTINQFYKLKIFSKRILDLINSPERYGGKVLTKDIEIVEIKNIGYRFDKDYIFKNISLDIKKGDKVAIIGENGSGKTTFLKILLGFYEDYEGEIYINGIELKEINLESLRERIGYCSQQPFIFNFSVEDNIKMVKFNKEINTLESVMKKLMLEEIKDKRAGDNGIYLSGGQKQRISLGRAMLKGRQFYLFDEVTANLDEEGKKVISSLLEDPNTTIIMVTHERNLLRYFNKIYQIDFN</sequence>
<dbReference type="KEGG" id="ccha:ELD05_09030"/>
<dbReference type="PANTHER" id="PTHR24221:SF654">
    <property type="entry name" value="ATP-BINDING CASSETTE SUB-FAMILY B MEMBER 6"/>
    <property type="match status" value="1"/>
</dbReference>
<evidence type="ECO:0000256" key="6">
    <source>
        <dbReference type="ARBA" id="ARBA00023136"/>
    </source>
</evidence>
<feature type="transmembrane region" description="Helical" evidence="7">
    <location>
        <begin position="61"/>
        <end position="82"/>
    </location>
</feature>
<protein>
    <submittedName>
        <fullName evidence="10">ABC transporter ATP-binding protein</fullName>
    </submittedName>
</protein>
<proteinExistence type="predicted"/>
<dbReference type="Gene3D" id="1.20.1560.10">
    <property type="entry name" value="ABC transporter type 1, transmembrane domain"/>
    <property type="match status" value="1"/>
</dbReference>
<feature type="domain" description="ABC transporter" evidence="8">
    <location>
        <begin position="334"/>
        <end position="534"/>
    </location>
</feature>
<comment type="subcellular location">
    <subcellularLocation>
        <location evidence="1">Cell membrane</location>
        <topology evidence="1">Multi-pass membrane protein</topology>
    </subcellularLocation>
</comment>
<dbReference type="GO" id="GO:0005886">
    <property type="term" value="C:plasma membrane"/>
    <property type="evidence" value="ECO:0007669"/>
    <property type="project" value="UniProtKB-SubCell"/>
</dbReference>
<evidence type="ECO:0000313" key="10">
    <source>
        <dbReference type="EMBL" id="AZT90771.1"/>
    </source>
</evidence>
<evidence type="ECO:0000256" key="2">
    <source>
        <dbReference type="ARBA" id="ARBA00022692"/>
    </source>
</evidence>
<dbReference type="InterPro" id="IPR003439">
    <property type="entry name" value="ABC_transporter-like_ATP-bd"/>
</dbReference>
<dbReference type="InterPro" id="IPR039421">
    <property type="entry name" value="Type_1_exporter"/>
</dbReference>
<dbReference type="SUPFAM" id="SSF90123">
    <property type="entry name" value="ABC transporter transmembrane region"/>
    <property type="match status" value="1"/>
</dbReference>
<evidence type="ECO:0000259" key="9">
    <source>
        <dbReference type="PROSITE" id="PS50929"/>
    </source>
</evidence>
<keyword evidence="4 10" id="KW-0067">ATP-binding</keyword>
<keyword evidence="6 7" id="KW-0472">Membrane</keyword>
<dbReference type="GeneID" id="31772252"/>
<dbReference type="SUPFAM" id="SSF52540">
    <property type="entry name" value="P-loop containing nucleoside triphosphate hydrolases"/>
    <property type="match status" value="1"/>
</dbReference>
<dbReference type="PANTHER" id="PTHR24221">
    <property type="entry name" value="ATP-BINDING CASSETTE SUB-FAMILY B"/>
    <property type="match status" value="1"/>
</dbReference>
<evidence type="ECO:0000259" key="8">
    <source>
        <dbReference type="PROSITE" id="PS50893"/>
    </source>
</evidence>
<keyword evidence="3" id="KW-0547">Nucleotide-binding</keyword>
<feature type="transmembrane region" description="Helical" evidence="7">
    <location>
        <begin position="17"/>
        <end position="40"/>
    </location>
</feature>
<dbReference type="PROSITE" id="PS50929">
    <property type="entry name" value="ABC_TM1F"/>
    <property type="match status" value="1"/>
</dbReference>
<dbReference type="GO" id="GO:0140359">
    <property type="term" value="F:ABC-type transporter activity"/>
    <property type="evidence" value="ECO:0007669"/>
    <property type="project" value="InterPro"/>
</dbReference>
<dbReference type="InterPro" id="IPR003593">
    <property type="entry name" value="AAA+_ATPase"/>
</dbReference>
<dbReference type="InterPro" id="IPR017871">
    <property type="entry name" value="ABC_transporter-like_CS"/>
</dbReference>
<organism evidence="10 11">
    <name type="scientific">Caldicellulosiruptor changbaiensis</name>
    <dbReference type="NCBI Taxonomy" id="1222016"/>
    <lineage>
        <taxon>Bacteria</taxon>
        <taxon>Bacillati</taxon>
        <taxon>Bacillota</taxon>
        <taxon>Bacillota incertae sedis</taxon>
        <taxon>Caldicellulosiruptorales</taxon>
        <taxon>Caldicellulosiruptoraceae</taxon>
        <taxon>Caldicellulosiruptor</taxon>
    </lineage>
</organism>
<dbReference type="RefSeq" id="WP_014042880.1">
    <property type="nucleotide sequence ID" value="NZ_CP034791.1"/>
</dbReference>
<dbReference type="GO" id="GO:0005524">
    <property type="term" value="F:ATP binding"/>
    <property type="evidence" value="ECO:0007669"/>
    <property type="project" value="UniProtKB-KW"/>
</dbReference>
<keyword evidence="5 7" id="KW-1133">Transmembrane helix</keyword>
<reference evidence="10 11" key="1">
    <citation type="submission" date="2018-12" db="EMBL/GenBank/DDBJ databases">
        <title>Genome sequence from the cellulolytic species, Caldicellulosiruptor changbaiensis.</title>
        <authorList>
            <person name="Blumer-Schuette S.E."/>
            <person name="Mendoza C."/>
        </authorList>
    </citation>
    <scope>NUCLEOTIDE SEQUENCE [LARGE SCALE GENOMIC DNA]</scope>
    <source>
        <strain evidence="10 11">CBS-Z</strain>
    </source>
</reference>
<evidence type="ECO:0000256" key="4">
    <source>
        <dbReference type="ARBA" id="ARBA00022840"/>
    </source>
</evidence>
<dbReference type="Pfam" id="PF00664">
    <property type="entry name" value="ABC_membrane"/>
    <property type="match status" value="1"/>
</dbReference>
<dbReference type="Gene3D" id="3.40.50.300">
    <property type="entry name" value="P-loop containing nucleotide triphosphate hydrolases"/>
    <property type="match status" value="1"/>
</dbReference>
<feature type="transmembrane region" description="Helical" evidence="7">
    <location>
        <begin position="158"/>
        <end position="178"/>
    </location>
</feature>
<feature type="transmembrane region" description="Helical" evidence="7">
    <location>
        <begin position="128"/>
        <end position="151"/>
    </location>
</feature>
<keyword evidence="11" id="KW-1185">Reference proteome</keyword>
<dbReference type="AlphaFoldDB" id="A0A3T0D6Q1"/>
<dbReference type="EMBL" id="CP034791">
    <property type="protein sequence ID" value="AZT90771.1"/>
    <property type="molecule type" value="Genomic_DNA"/>
</dbReference>
<dbReference type="InterPro" id="IPR027417">
    <property type="entry name" value="P-loop_NTPase"/>
</dbReference>
<dbReference type="InterPro" id="IPR011527">
    <property type="entry name" value="ABC1_TM_dom"/>
</dbReference>
<feature type="domain" description="ABC transmembrane type-1" evidence="9">
    <location>
        <begin position="98"/>
        <end position="304"/>
    </location>
</feature>
<gene>
    <name evidence="10" type="ORF">ELD05_09030</name>
</gene>
<dbReference type="SMART" id="SM00382">
    <property type="entry name" value="AAA"/>
    <property type="match status" value="1"/>
</dbReference>
<dbReference type="GO" id="GO:0034040">
    <property type="term" value="F:ATPase-coupled lipid transmembrane transporter activity"/>
    <property type="evidence" value="ECO:0007669"/>
    <property type="project" value="TreeGrafter"/>
</dbReference>
<accession>A0A3T0D6Q1</accession>
<dbReference type="Proteomes" id="UP000282930">
    <property type="component" value="Chromosome"/>
</dbReference>
<evidence type="ECO:0000256" key="7">
    <source>
        <dbReference type="SAM" id="Phobius"/>
    </source>
</evidence>
<dbReference type="CDD" id="cd03228">
    <property type="entry name" value="ABCC_MRP_Like"/>
    <property type="match status" value="1"/>
</dbReference>
<evidence type="ECO:0000313" key="11">
    <source>
        <dbReference type="Proteomes" id="UP000282930"/>
    </source>
</evidence>
<name>A0A3T0D6Q1_9FIRM</name>
<dbReference type="PROSITE" id="PS00211">
    <property type="entry name" value="ABC_TRANSPORTER_1"/>
    <property type="match status" value="1"/>
</dbReference>
<evidence type="ECO:0000256" key="3">
    <source>
        <dbReference type="ARBA" id="ARBA00022741"/>
    </source>
</evidence>